<proteinExistence type="predicted"/>
<organism evidence="3 4">
    <name type="scientific">Hymenobacter perfusus</name>
    <dbReference type="NCBI Taxonomy" id="1236770"/>
    <lineage>
        <taxon>Bacteria</taxon>
        <taxon>Pseudomonadati</taxon>
        <taxon>Bacteroidota</taxon>
        <taxon>Cytophagia</taxon>
        <taxon>Cytophagales</taxon>
        <taxon>Hymenobacteraceae</taxon>
        <taxon>Hymenobacter</taxon>
    </lineage>
</organism>
<dbReference type="PANTHER" id="PTHR43364:SF4">
    <property type="entry name" value="NAD(P)-LINKED OXIDOREDUCTASE SUPERFAMILY PROTEIN"/>
    <property type="match status" value="1"/>
</dbReference>
<dbReference type="SUPFAM" id="SSF51430">
    <property type="entry name" value="NAD(P)-linked oxidoreductase"/>
    <property type="match status" value="1"/>
</dbReference>
<name>A0A428JWG4_9BACT</name>
<comment type="caution">
    <text evidence="3">The sequence shown here is derived from an EMBL/GenBank/DDBJ whole genome shotgun (WGS) entry which is preliminary data.</text>
</comment>
<sequence>MSLNSYVTLGHSGLRVSPLCLGTFTFGEDWGVGATPQEAETILARYQELGGNFVDTANIYTNGHSEKIIGDVLGRESSRRDRLVIGTKGGNNLYPGDPNGGGNGAKSIIKQCEQSLRRLQTDYIDLYWLHHWDWNTPVEETMKALHKLVDSGKVRYLGVSDTPAWQVAHAQTMAQLRDWTPFIGLQVEHSLLERTVEVELIPMARALGLGVMPWSPLKGGLLSGKFTRANAGQVGGSRAETNGSVSLLGEKAYAIIDRLAELAEVHQATPAAVALAWVVGRPGVTSTLIGARRLDQLEANIAALDIQLSAEEVASLDTLSAPAPTFISSHQPTTNRFQHGGISLNGITPLELPMTPKSDKDRY</sequence>
<dbReference type="AlphaFoldDB" id="A0A428JWG4"/>
<gene>
    <name evidence="3" type="ORF">EI293_21480</name>
</gene>
<dbReference type="FunFam" id="3.20.20.100:FF:000004">
    <property type="entry name" value="Oxidoreductase, aldo/keto reductase"/>
    <property type="match status" value="1"/>
</dbReference>
<dbReference type="InterPro" id="IPR023210">
    <property type="entry name" value="NADP_OxRdtase_dom"/>
</dbReference>
<dbReference type="GO" id="GO:0005829">
    <property type="term" value="C:cytosol"/>
    <property type="evidence" value="ECO:0007669"/>
    <property type="project" value="TreeGrafter"/>
</dbReference>
<dbReference type="Proteomes" id="UP000270291">
    <property type="component" value="Unassembled WGS sequence"/>
</dbReference>
<dbReference type="Gene3D" id="3.20.20.100">
    <property type="entry name" value="NADP-dependent oxidoreductase domain"/>
    <property type="match status" value="1"/>
</dbReference>
<evidence type="ECO:0000259" key="2">
    <source>
        <dbReference type="Pfam" id="PF00248"/>
    </source>
</evidence>
<dbReference type="GO" id="GO:0016491">
    <property type="term" value="F:oxidoreductase activity"/>
    <property type="evidence" value="ECO:0007669"/>
    <property type="project" value="UniProtKB-KW"/>
</dbReference>
<keyword evidence="1" id="KW-0560">Oxidoreductase</keyword>
<dbReference type="Pfam" id="PF00248">
    <property type="entry name" value="Aldo_ket_red"/>
    <property type="match status" value="1"/>
</dbReference>
<dbReference type="InterPro" id="IPR020471">
    <property type="entry name" value="AKR"/>
</dbReference>
<evidence type="ECO:0000256" key="1">
    <source>
        <dbReference type="ARBA" id="ARBA00023002"/>
    </source>
</evidence>
<dbReference type="PANTHER" id="PTHR43364">
    <property type="entry name" value="NADH-SPECIFIC METHYLGLYOXAL REDUCTASE-RELATED"/>
    <property type="match status" value="1"/>
</dbReference>
<dbReference type="OrthoDB" id="9773828at2"/>
<dbReference type="InterPro" id="IPR036812">
    <property type="entry name" value="NAD(P)_OxRdtase_dom_sf"/>
</dbReference>
<feature type="domain" description="NADP-dependent oxidoreductase" evidence="2">
    <location>
        <begin position="18"/>
        <end position="319"/>
    </location>
</feature>
<evidence type="ECO:0000313" key="4">
    <source>
        <dbReference type="Proteomes" id="UP000270291"/>
    </source>
</evidence>
<evidence type="ECO:0000313" key="3">
    <source>
        <dbReference type="EMBL" id="RSK38396.1"/>
    </source>
</evidence>
<dbReference type="InterPro" id="IPR050523">
    <property type="entry name" value="AKR_Detox_Biosynth"/>
</dbReference>
<dbReference type="RefSeq" id="WP_125440616.1">
    <property type="nucleotide sequence ID" value="NZ_RWIU01000012.1"/>
</dbReference>
<protein>
    <submittedName>
        <fullName evidence="3">Aldo/keto reductase</fullName>
    </submittedName>
</protein>
<reference evidence="3 4" key="1">
    <citation type="submission" date="2018-12" db="EMBL/GenBank/DDBJ databases">
        <authorList>
            <person name="Feng G."/>
            <person name="Zhu H."/>
        </authorList>
    </citation>
    <scope>NUCLEOTIDE SEQUENCE [LARGE SCALE GENOMIC DNA]</scope>
    <source>
        <strain evidence="3 4">LMG 26000</strain>
    </source>
</reference>
<dbReference type="EMBL" id="RWIU01000012">
    <property type="protein sequence ID" value="RSK38396.1"/>
    <property type="molecule type" value="Genomic_DNA"/>
</dbReference>
<accession>A0A428JWG4</accession>
<dbReference type="PRINTS" id="PR00069">
    <property type="entry name" value="ALDKETRDTASE"/>
</dbReference>
<dbReference type="CDD" id="cd19080">
    <property type="entry name" value="AKR_AKR9A_9B"/>
    <property type="match status" value="1"/>
</dbReference>
<keyword evidence="4" id="KW-1185">Reference proteome</keyword>